<comment type="similarity">
    <text evidence="1 2">Belongs to the short-chain dehydrogenases/reductases (SDR) family.</text>
</comment>
<evidence type="ECO:0000256" key="2">
    <source>
        <dbReference type="RuleBase" id="RU000363"/>
    </source>
</evidence>
<dbReference type="PRINTS" id="PR00080">
    <property type="entry name" value="SDRFAMILY"/>
</dbReference>
<reference evidence="4" key="1">
    <citation type="submission" date="2016-10" db="EMBL/GenBank/DDBJ databases">
        <authorList>
            <person name="Varghese N."/>
            <person name="Submissions S."/>
        </authorList>
    </citation>
    <scope>NUCLEOTIDE SEQUENCE [LARGE SCALE GENOMIC DNA]</scope>
    <source>
        <strain evidence="4">CGMCC 1.7738</strain>
    </source>
</reference>
<protein>
    <submittedName>
        <fullName evidence="3">3-hydroxybutyrate dehydrogenase</fullName>
    </submittedName>
</protein>
<dbReference type="PANTHER" id="PTHR42879:SF2">
    <property type="entry name" value="3-OXOACYL-[ACYL-CARRIER-PROTEIN] REDUCTASE FABG"/>
    <property type="match status" value="1"/>
</dbReference>
<dbReference type="Proteomes" id="UP000199607">
    <property type="component" value="Unassembled WGS sequence"/>
</dbReference>
<dbReference type="PRINTS" id="PR00081">
    <property type="entry name" value="GDHRDH"/>
</dbReference>
<dbReference type="PANTHER" id="PTHR42879">
    <property type="entry name" value="3-OXOACYL-(ACYL-CARRIER-PROTEIN) REDUCTASE"/>
    <property type="match status" value="1"/>
</dbReference>
<gene>
    <name evidence="3" type="ORF">SAMN04487950_1817</name>
</gene>
<dbReference type="InterPro" id="IPR002347">
    <property type="entry name" value="SDR_fam"/>
</dbReference>
<keyword evidence="4" id="KW-1185">Reference proteome</keyword>
<evidence type="ECO:0000256" key="1">
    <source>
        <dbReference type="ARBA" id="ARBA00006484"/>
    </source>
</evidence>
<dbReference type="STRING" id="553466.SAMN04487950_1817"/>
<evidence type="ECO:0000313" key="3">
    <source>
        <dbReference type="EMBL" id="SFK99514.1"/>
    </source>
</evidence>
<dbReference type="InterPro" id="IPR020904">
    <property type="entry name" value="Sc_DH/Rdtase_CS"/>
</dbReference>
<dbReference type="Gene3D" id="3.40.50.720">
    <property type="entry name" value="NAD(P)-binding Rossmann-like Domain"/>
    <property type="match status" value="1"/>
</dbReference>
<dbReference type="CDD" id="cd05233">
    <property type="entry name" value="SDR_c"/>
    <property type="match status" value="1"/>
</dbReference>
<dbReference type="SUPFAM" id="SSF51735">
    <property type="entry name" value="NAD(P)-binding Rossmann-fold domains"/>
    <property type="match status" value="1"/>
</dbReference>
<dbReference type="EMBL" id="FOTC01000002">
    <property type="protein sequence ID" value="SFK99514.1"/>
    <property type="molecule type" value="Genomic_DNA"/>
</dbReference>
<name>A0A1I4E0Y7_9EURY</name>
<sequence length="289" mass="30802">MSEEAESDHLAAPTFDPDDVLHVDDDHFSADSVAIVTGGGSGIGRATALALAANGLTVVATDVDDDGLVETAEQASDHDLAGTVETVTADLTDDAEVEDIVESAATFGEVRYLANIAGLQHIDPIDEFPMEQYDLMHDVMLRAPLKLSQLVMPHVRDTDDGVGAIGNMASVHGHYVTSDKVAYNVSKFGLRGLTQSIAAEGDGRLRAFSISTGYVKTPLVTNQIPDTAEQRGISVDEVVEDVMLGQSRTKEMMTPVDVANLFVFGFSKHAKHLNGGDLTFDGGMTFTYE</sequence>
<dbReference type="InterPro" id="IPR050259">
    <property type="entry name" value="SDR"/>
</dbReference>
<dbReference type="Pfam" id="PF00106">
    <property type="entry name" value="adh_short"/>
    <property type="match status" value="1"/>
</dbReference>
<organism evidence="3 4">
    <name type="scientific">Halogranum rubrum</name>
    <dbReference type="NCBI Taxonomy" id="553466"/>
    <lineage>
        <taxon>Archaea</taxon>
        <taxon>Methanobacteriati</taxon>
        <taxon>Methanobacteriota</taxon>
        <taxon>Stenosarchaea group</taxon>
        <taxon>Halobacteria</taxon>
        <taxon>Halobacteriales</taxon>
        <taxon>Haloferacaceae</taxon>
    </lineage>
</organism>
<proteinExistence type="inferred from homology"/>
<dbReference type="AlphaFoldDB" id="A0A1I4E0Y7"/>
<dbReference type="PROSITE" id="PS00061">
    <property type="entry name" value="ADH_SHORT"/>
    <property type="match status" value="1"/>
</dbReference>
<accession>A0A1I4E0Y7</accession>
<dbReference type="InterPro" id="IPR036291">
    <property type="entry name" value="NAD(P)-bd_dom_sf"/>
</dbReference>
<dbReference type="RefSeq" id="WP_089868641.1">
    <property type="nucleotide sequence ID" value="NZ_FOTC01000002.1"/>
</dbReference>
<dbReference type="GO" id="GO:0032787">
    <property type="term" value="P:monocarboxylic acid metabolic process"/>
    <property type="evidence" value="ECO:0007669"/>
    <property type="project" value="UniProtKB-ARBA"/>
</dbReference>
<evidence type="ECO:0000313" key="4">
    <source>
        <dbReference type="Proteomes" id="UP000199607"/>
    </source>
</evidence>